<dbReference type="RefSeq" id="WP_110516793.1">
    <property type="nucleotide sequence ID" value="NZ_PDOF01000001.1"/>
</dbReference>
<sequence length="91" mass="9725">MLIAAISIIVHSWSVFLIQRLRFGSAGWGAAAAVIIPFPFYMIGMGIAASEGSEGLAYGTAFLTILLMVSGLIMAAVTVCLQFFVIRRKQA</sequence>
<evidence type="ECO:0000256" key="1">
    <source>
        <dbReference type="SAM" id="Phobius"/>
    </source>
</evidence>
<keyword evidence="1" id="KW-1133">Transmembrane helix</keyword>
<gene>
    <name evidence="2" type="ORF">CR205_02990</name>
</gene>
<proteinExistence type="predicted"/>
<evidence type="ECO:0000313" key="3">
    <source>
        <dbReference type="Proteomes" id="UP000248066"/>
    </source>
</evidence>
<name>A0A2W0H9W3_9BACI</name>
<dbReference type="AlphaFoldDB" id="A0A2W0H9W3"/>
<dbReference type="OrthoDB" id="9930158at2"/>
<keyword evidence="1" id="KW-0472">Membrane</keyword>
<keyword evidence="3" id="KW-1185">Reference proteome</keyword>
<keyword evidence="1" id="KW-0812">Transmembrane</keyword>
<accession>A0A2W0H9W3</accession>
<reference evidence="2 3" key="1">
    <citation type="submission" date="2017-10" db="EMBL/GenBank/DDBJ databases">
        <title>Bacillus sp. nov., a halophilic bacterium isolated from a Yangshapao Lake.</title>
        <authorList>
            <person name="Wang H."/>
        </authorList>
    </citation>
    <scope>NUCLEOTIDE SEQUENCE [LARGE SCALE GENOMIC DNA]</scope>
    <source>
        <strain evidence="2 3">YSP-3</strain>
    </source>
</reference>
<evidence type="ECO:0000313" key="2">
    <source>
        <dbReference type="EMBL" id="PYZ97576.1"/>
    </source>
</evidence>
<protein>
    <submittedName>
        <fullName evidence="2">Uncharacterized protein</fullName>
    </submittedName>
</protein>
<organism evidence="2 3">
    <name type="scientific">Alteribacter lacisalsi</name>
    <dbReference type="NCBI Taxonomy" id="2045244"/>
    <lineage>
        <taxon>Bacteria</taxon>
        <taxon>Bacillati</taxon>
        <taxon>Bacillota</taxon>
        <taxon>Bacilli</taxon>
        <taxon>Bacillales</taxon>
        <taxon>Bacillaceae</taxon>
        <taxon>Alteribacter</taxon>
    </lineage>
</organism>
<dbReference type="Proteomes" id="UP000248066">
    <property type="component" value="Unassembled WGS sequence"/>
</dbReference>
<dbReference type="EMBL" id="PDOF01000001">
    <property type="protein sequence ID" value="PYZ97576.1"/>
    <property type="molecule type" value="Genomic_DNA"/>
</dbReference>
<feature type="transmembrane region" description="Helical" evidence="1">
    <location>
        <begin position="26"/>
        <end position="49"/>
    </location>
</feature>
<feature type="transmembrane region" description="Helical" evidence="1">
    <location>
        <begin position="61"/>
        <end position="86"/>
    </location>
</feature>
<comment type="caution">
    <text evidence="2">The sequence shown here is derived from an EMBL/GenBank/DDBJ whole genome shotgun (WGS) entry which is preliminary data.</text>
</comment>